<evidence type="ECO:0000256" key="1">
    <source>
        <dbReference type="ARBA" id="ARBA00009865"/>
    </source>
</evidence>
<dbReference type="RefSeq" id="WP_184304326.1">
    <property type="nucleotide sequence ID" value="NZ_JACHXU010000005.1"/>
</dbReference>
<feature type="signal peptide" evidence="5">
    <location>
        <begin position="1"/>
        <end position="24"/>
    </location>
</feature>
<accession>A0A7W5DX10</accession>
<dbReference type="GO" id="GO:0004553">
    <property type="term" value="F:hydrolase activity, hydrolyzing O-glycosyl compounds"/>
    <property type="evidence" value="ECO:0007669"/>
    <property type="project" value="InterPro"/>
</dbReference>
<dbReference type="InterPro" id="IPR023296">
    <property type="entry name" value="Glyco_hydro_beta-prop_sf"/>
</dbReference>
<dbReference type="Gene3D" id="2.115.10.20">
    <property type="entry name" value="Glycosyl hydrolase domain, family 43"/>
    <property type="match status" value="1"/>
</dbReference>
<dbReference type="SUPFAM" id="SSF75005">
    <property type="entry name" value="Arabinanase/levansucrase/invertase"/>
    <property type="match status" value="1"/>
</dbReference>
<name>A0A7W5DX10_9BACT</name>
<dbReference type="EMBL" id="JACHXU010000005">
    <property type="protein sequence ID" value="MBB3206103.1"/>
    <property type="molecule type" value="Genomic_DNA"/>
</dbReference>
<evidence type="ECO:0000313" key="7">
    <source>
        <dbReference type="Proteomes" id="UP000536179"/>
    </source>
</evidence>
<evidence type="ECO:0000313" key="6">
    <source>
        <dbReference type="EMBL" id="MBB3206103.1"/>
    </source>
</evidence>
<dbReference type="AlphaFoldDB" id="A0A7W5DX10"/>
<gene>
    <name evidence="6" type="ORF">FHS27_001911</name>
</gene>
<evidence type="ECO:0008006" key="8">
    <source>
        <dbReference type="Google" id="ProtNLM"/>
    </source>
</evidence>
<feature type="chain" id="PRO_5030677658" description="Glycoside hydrolase" evidence="5">
    <location>
        <begin position="25"/>
        <end position="422"/>
    </location>
</feature>
<protein>
    <recommendedName>
        <fullName evidence="8">Glycoside hydrolase</fullName>
    </recommendedName>
</protein>
<dbReference type="InterPro" id="IPR006710">
    <property type="entry name" value="Glyco_hydro_43"/>
</dbReference>
<evidence type="ECO:0000256" key="2">
    <source>
        <dbReference type="ARBA" id="ARBA00022801"/>
    </source>
</evidence>
<keyword evidence="3 4" id="KW-0326">Glycosidase</keyword>
<reference evidence="6 7" key="1">
    <citation type="submission" date="2020-08" db="EMBL/GenBank/DDBJ databases">
        <title>Genomic Encyclopedia of Type Strains, Phase III (KMG-III): the genomes of soil and plant-associated and newly described type strains.</title>
        <authorList>
            <person name="Whitman W."/>
        </authorList>
    </citation>
    <scope>NUCLEOTIDE SEQUENCE [LARGE SCALE GENOMIC DNA]</scope>
    <source>
        <strain evidence="6 7">CECT 8075</strain>
    </source>
</reference>
<evidence type="ECO:0000256" key="3">
    <source>
        <dbReference type="ARBA" id="ARBA00023295"/>
    </source>
</evidence>
<dbReference type="Proteomes" id="UP000536179">
    <property type="component" value="Unassembled WGS sequence"/>
</dbReference>
<dbReference type="CDD" id="cd08992">
    <property type="entry name" value="GH117"/>
    <property type="match status" value="1"/>
</dbReference>
<evidence type="ECO:0000256" key="4">
    <source>
        <dbReference type="RuleBase" id="RU361187"/>
    </source>
</evidence>
<dbReference type="Pfam" id="PF04616">
    <property type="entry name" value="Glyco_hydro_43"/>
    <property type="match status" value="1"/>
</dbReference>
<keyword evidence="5" id="KW-0732">Signal</keyword>
<organism evidence="6 7">
    <name type="scientific">Aporhodopirellula rubra</name>
    <dbReference type="NCBI Taxonomy" id="980271"/>
    <lineage>
        <taxon>Bacteria</taxon>
        <taxon>Pseudomonadati</taxon>
        <taxon>Planctomycetota</taxon>
        <taxon>Planctomycetia</taxon>
        <taxon>Pirellulales</taxon>
        <taxon>Pirellulaceae</taxon>
        <taxon>Aporhodopirellula</taxon>
    </lineage>
</organism>
<comment type="caution">
    <text evidence="6">The sequence shown here is derived from an EMBL/GenBank/DDBJ whole genome shotgun (WGS) entry which is preliminary data.</text>
</comment>
<proteinExistence type="inferred from homology"/>
<comment type="similarity">
    <text evidence="1 4">Belongs to the glycosyl hydrolase 43 family.</text>
</comment>
<dbReference type="GO" id="GO:0005975">
    <property type="term" value="P:carbohydrate metabolic process"/>
    <property type="evidence" value="ECO:0007669"/>
    <property type="project" value="InterPro"/>
</dbReference>
<evidence type="ECO:0000256" key="5">
    <source>
        <dbReference type="SAM" id="SignalP"/>
    </source>
</evidence>
<sequence length="422" mass="47616">MNTTKVTLLVSPLLLVVWMASANAQESGFPFVLPESKPDRPMSAAMSRNYSQWSAPRPEHNELYSQFKYTKLKGFDYHDQDGTVSRRDPSKVIFANGKYYVWYTKRDTPTPPKGAAASTDTIPSSDWDLCDIWYATSEDGFTWQEQGVAVPRPPKPNVGWRSVSTTDILQWKGKYYLYYQGFMEASGKRGDDCPVAVSYADSPDGPWTPHNQVVIPNGGSGDWDQYSIHDPYPLVYKGRIYLYYKSDFDGEPNLVRMQGLAIADNPLGPFEKHPLNPVINSGHETTLFPFRKGIAALVIRDGNEHSTVQFAEDGVNFEIASITNLMPTAGGPFIPDAFTDTKDGRGITWGISHFTNATTWDQNHAVLTRFDCDLSLDLNDPVMKRTGLYLKPEIYYQQGLGQTQRKRIEESNRKIREHANNQ</sequence>
<keyword evidence="2 4" id="KW-0378">Hydrolase</keyword>
<keyword evidence="7" id="KW-1185">Reference proteome</keyword>